<dbReference type="AlphaFoldDB" id="A0A494WU66"/>
<dbReference type="Gene3D" id="3.40.1620.10">
    <property type="entry name" value="YefM-like domain"/>
    <property type="match status" value="1"/>
</dbReference>
<dbReference type="OrthoDB" id="2376460at2"/>
<dbReference type="InterPro" id="IPR036165">
    <property type="entry name" value="YefM-like_sf"/>
</dbReference>
<sequence>MKAGIREVKNRLSEYLRRVKQGEILVITERNVPVARLVPVQEKEQFPVLTLVEEKVASWQGGKPRGAAVPPAVPGTASIAALVVEDRR</sequence>
<keyword evidence="4" id="KW-1185">Reference proteome</keyword>
<dbReference type="RefSeq" id="WP_121451367.1">
    <property type="nucleotide sequence ID" value="NZ_RBWE01000001.1"/>
</dbReference>
<organism evidence="3 4">
    <name type="scientific">Desulfofundulus salinus</name>
    <dbReference type="NCBI Taxonomy" id="2419843"/>
    <lineage>
        <taxon>Bacteria</taxon>
        <taxon>Bacillati</taxon>
        <taxon>Bacillota</taxon>
        <taxon>Clostridia</taxon>
        <taxon>Eubacteriales</taxon>
        <taxon>Peptococcaceae</taxon>
        <taxon>Desulfofundulus</taxon>
    </lineage>
</organism>
<evidence type="ECO:0000313" key="3">
    <source>
        <dbReference type="EMBL" id="RKO66949.1"/>
    </source>
</evidence>
<evidence type="ECO:0000313" key="4">
    <source>
        <dbReference type="Proteomes" id="UP000271256"/>
    </source>
</evidence>
<dbReference type="Pfam" id="PF02604">
    <property type="entry name" value="PhdYeFM_antitox"/>
    <property type="match status" value="1"/>
</dbReference>
<comment type="similarity">
    <text evidence="1 2">Belongs to the phD/YefM antitoxin family.</text>
</comment>
<dbReference type="InterPro" id="IPR051416">
    <property type="entry name" value="phD-YefM_TA_antitoxins"/>
</dbReference>
<dbReference type="SUPFAM" id="SSF143120">
    <property type="entry name" value="YefM-like"/>
    <property type="match status" value="1"/>
</dbReference>
<dbReference type="EMBL" id="RBWE01000001">
    <property type="protein sequence ID" value="RKO66949.1"/>
    <property type="molecule type" value="Genomic_DNA"/>
</dbReference>
<evidence type="ECO:0000256" key="1">
    <source>
        <dbReference type="ARBA" id="ARBA00009981"/>
    </source>
</evidence>
<evidence type="ECO:0000256" key="2">
    <source>
        <dbReference type="RuleBase" id="RU362080"/>
    </source>
</evidence>
<dbReference type="Proteomes" id="UP000271256">
    <property type="component" value="Unassembled WGS sequence"/>
</dbReference>
<reference evidence="3 4" key="1">
    <citation type="submission" date="2018-10" db="EMBL/GenBank/DDBJ databases">
        <authorList>
            <person name="Grouzdev D.S."/>
            <person name="Krutkina M.S."/>
            <person name="Tourova T.P."/>
            <person name="Nazina T.N."/>
        </authorList>
    </citation>
    <scope>NUCLEOTIDE SEQUENCE [LARGE SCALE GENOMIC DNA]</scope>
    <source>
        <strain evidence="3 4">435</strain>
    </source>
</reference>
<dbReference type="PANTHER" id="PTHR35377">
    <property type="entry name" value="ANTITOXIN VAPB49-RELATED-RELATED"/>
    <property type="match status" value="1"/>
</dbReference>
<name>A0A494WU66_9FIRM</name>
<gene>
    <name evidence="3" type="ORF">D7024_08325</name>
</gene>
<accession>A0A494WU66</accession>
<dbReference type="InterPro" id="IPR006442">
    <property type="entry name" value="Antitoxin_Phd/YefM"/>
</dbReference>
<protein>
    <recommendedName>
        <fullName evidence="2">Antitoxin</fullName>
    </recommendedName>
</protein>
<proteinExistence type="inferred from homology"/>
<dbReference type="NCBIfam" id="TIGR01552">
    <property type="entry name" value="phd_fam"/>
    <property type="match status" value="1"/>
</dbReference>
<comment type="caution">
    <text evidence="3">The sequence shown here is derived from an EMBL/GenBank/DDBJ whole genome shotgun (WGS) entry which is preliminary data.</text>
</comment>
<comment type="function">
    <text evidence="2">Antitoxin component of a type II toxin-antitoxin (TA) system.</text>
</comment>